<evidence type="ECO:0000256" key="7">
    <source>
        <dbReference type="SAM" id="Phobius"/>
    </source>
</evidence>
<evidence type="ECO:0000256" key="2">
    <source>
        <dbReference type="ARBA" id="ARBA00010157"/>
    </source>
</evidence>
<keyword evidence="3" id="KW-1003">Cell membrane</keyword>
<evidence type="ECO:0000256" key="3">
    <source>
        <dbReference type="ARBA" id="ARBA00022475"/>
    </source>
</evidence>
<feature type="transmembrane region" description="Helical" evidence="7">
    <location>
        <begin position="322"/>
        <end position="347"/>
    </location>
</feature>
<evidence type="ECO:0000256" key="6">
    <source>
        <dbReference type="ARBA" id="ARBA00023136"/>
    </source>
</evidence>
<evidence type="ECO:0000256" key="4">
    <source>
        <dbReference type="ARBA" id="ARBA00022692"/>
    </source>
</evidence>
<feature type="transmembrane region" description="Helical" evidence="7">
    <location>
        <begin position="862"/>
        <end position="882"/>
    </location>
</feature>
<evidence type="ECO:0000256" key="1">
    <source>
        <dbReference type="ARBA" id="ARBA00004651"/>
    </source>
</evidence>
<feature type="domain" description="Membrane transport protein MMPL" evidence="8">
    <location>
        <begin position="50"/>
        <end position="379"/>
    </location>
</feature>
<dbReference type="InterPro" id="IPR004869">
    <property type="entry name" value="MMPL_dom"/>
</dbReference>
<evidence type="ECO:0000313" key="9">
    <source>
        <dbReference type="EMBL" id="BAV39494.1"/>
    </source>
</evidence>
<dbReference type="NCBIfam" id="TIGR00833">
    <property type="entry name" value="actII"/>
    <property type="match status" value="1"/>
</dbReference>
<evidence type="ECO:0000313" key="10">
    <source>
        <dbReference type="Proteomes" id="UP000218067"/>
    </source>
</evidence>
<protein>
    <submittedName>
        <fullName evidence="9">Transmembrane transport protein</fullName>
    </submittedName>
</protein>
<dbReference type="FunFam" id="1.20.1640.10:FF:000020">
    <property type="entry name" value="Transmembrane transport protein MmpL10"/>
    <property type="match status" value="1"/>
</dbReference>
<dbReference type="RefSeq" id="WP_096369451.1">
    <property type="nucleotide sequence ID" value="NZ_AP017624.1"/>
</dbReference>
<sequence>MTIKRPVRQSLSCAIRRLSIPIVIGWIALSAYLTVGLPPLEVVGQLHSVSMNPRDALSAVAMRRIGELFKESDSDNTAMILLEGDQPLGDNAHYYYNNLVRQLSSDTTHVQHIQDFWGDPLTAEGAQNTDGKAAYVQLNLAGNMGGPLANQSFEAVRQILARTPPPPGIKVYVTGPSALTADMSRTGDKSLVIVTMISILVIFIMLLLVYRSIVTVTLLLITVGIELTAARGVVAFLAWHGVIGLSTYAINLLTTMAIAAGTDYSIFIIGRYQEARQAGEDAETAFYTMYRGVAPVILGSGLTIAGAMYCLTFTRMPYFQSMGIPCAAGMLVAVVAALTMGPAVLALGSRFGLFDPKRKIKTRGWRRIGTAVVRWPAPILTATCAVSLVGLIALPGYQTNYDDQTYVPDNIPANAGYAAANRHFPPSRMKPDVLLIVADHDMRNSADFLVLDKLAKGIFHVPGISRVQAITRPKGTPIEHTSLPFQISMQNAGQLQNMKYQRDRMNDMLTQAGQLTSTIALMKRTYDLILQMSKTTHRMVGDTLEMKSVTDELRDHIADFEDTWRPIRSYFYWEKHCADIPICWSLRSIFDALDGVDQVSEQLTTLTGGLTDMDRILPQVVATFPQMIQNMEGMRTLILTMHSTMSGIYDQMDELSKNWTAMGQAFDAAKNDDSFYLPPEVFNNPDFKRGMKMFLSQDGKAARLFIFHRGNAAGYEDISSISAINIAAAEALKGTPLEDAQIYLTGTAAVYKDIADGSKYVLIIAGLSSLCLIFIIMLLITRGFVAALVIVGTVALSLGVSFGLSVLLWQHLLRIELHWLVLAMSVIVLLAVGSDYNLLLVSRLKEEVGAGIKTGIIRAMGGTGKVVTSAGLVFALTMASMAVSDLIVIGQIGITIGLGLLFDTLIVRSLMTPSIAALLGRWFWWPLNIRSRPPRLTRQRLLTSVSQEPAAARV</sequence>
<feature type="transmembrane region" description="Helical" evidence="7">
    <location>
        <begin position="817"/>
        <end position="841"/>
    </location>
</feature>
<dbReference type="GeneID" id="93434766"/>
<dbReference type="Proteomes" id="UP000218067">
    <property type="component" value="Chromosome"/>
</dbReference>
<dbReference type="InterPro" id="IPR050545">
    <property type="entry name" value="Mycobact_MmpL"/>
</dbReference>
<name>A0A1B4XXF8_MYCUL</name>
<dbReference type="EMBL" id="AP017624">
    <property type="protein sequence ID" value="BAV39494.1"/>
    <property type="molecule type" value="Genomic_DNA"/>
</dbReference>
<evidence type="ECO:0000256" key="5">
    <source>
        <dbReference type="ARBA" id="ARBA00022989"/>
    </source>
</evidence>
<feature type="transmembrane region" description="Helical" evidence="7">
    <location>
        <begin position="217"/>
        <end position="242"/>
    </location>
</feature>
<feature type="domain" description="Membrane transport protein MMPL" evidence="8">
    <location>
        <begin position="599"/>
        <end position="933"/>
    </location>
</feature>
<feature type="transmembrane region" description="Helical" evidence="7">
    <location>
        <begin position="191"/>
        <end position="210"/>
    </location>
</feature>
<keyword evidence="4 7" id="KW-0812">Transmembrane</keyword>
<feature type="transmembrane region" description="Helical" evidence="7">
    <location>
        <begin position="293"/>
        <end position="316"/>
    </location>
</feature>
<feature type="transmembrane region" description="Helical" evidence="7">
    <location>
        <begin position="20"/>
        <end position="40"/>
    </location>
</feature>
<gene>
    <name evidence="9" type="primary">mmpL5_3</name>
    <name evidence="9" type="ORF">SHTP_0082</name>
</gene>
<comment type="similarity">
    <text evidence="2">Belongs to the resistance-nodulation-cell division (RND) (TC 2.A.6) family. MmpL subfamily.</text>
</comment>
<dbReference type="InterPro" id="IPR004707">
    <property type="entry name" value="MmpL_fam"/>
</dbReference>
<dbReference type="Gene3D" id="1.20.1640.10">
    <property type="entry name" value="Multidrug efflux transporter AcrB transmembrane domain"/>
    <property type="match status" value="2"/>
</dbReference>
<keyword evidence="6 7" id="KW-0472">Membrane</keyword>
<proteinExistence type="inferred from homology"/>
<dbReference type="PANTHER" id="PTHR33406:SF6">
    <property type="entry name" value="MEMBRANE PROTEIN YDGH-RELATED"/>
    <property type="match status" value="1"/>
</dbReference>
<organism evidence="9 10">
    <name type="scientific">Mycobacterium ulcerans subsp. shinshuense</name>
    <dbReference type="NCBI Taxonomy" id="1124626"/>
    <lineage>
        <taxon>Bacteria</taxon>
        <taxon>Bacillati</taxon>
        <taxon>Actinomycetota</taxon>
        <taxon>Actinomycetes</taxon>
        <taxon>Mycobacteriales</taxon>
        <taxon>Mycobacteriaceae</taxon>
        <taxon>Mycobacterium</taxon>
        <taxon>Mycobacterium ulcerans group</taxon>
    </lineage>
</organism>
<feature type="transmembrane region" description="Helical" evidence="7">
    <location>
        <begin position="248"/>
        <end position="272"/>
    </location>
</feature>
<feature type="transmembrane region" description="Helical" evidence="7">
    <location>
        <begin position="888"/>
        <end position="907"/>
    </location>
</feature>
<dbReference type="PANTHER" id="PTHR33406">
    <property type="entry name" value="MEMBRANE PROTEIN MJ1562-RELATED"/>
    <property type="match status" value="1"/>
</dbReference>
<feature type="transmembrane region" description="Helical" evidence="7">
    <location>
        <begin position="787"/>
        <end position="811"/>
    </location>
</feature>
<reference evidence="9 10" key="1">
    <citation type="submission" date="2016-08" db="EMBL/GenBank/DDBJ databases">
        <title>Complete genome sequence of Mycobacterium shinshuense, a subspecies of M. ulcerans.</title>
        <authorList>
            <person name="Yoshida M."/>
            <person name="Ogura Y."/>
            <person name="Hayashi T."/>
            <person name="Hoshino Y."/>
        </authorList>
    </citation>
    <scope>NUCLEOTIDE SEQUENCE [LARGE SCALE GENOMIC DNA]</scope>
    <source>
        <strain evidence="10">ATCC 33728</strain>
    </source>
</reference>
<dbReference type="SUPFAM" id="SSF82866">
    <property type="entry name" value="Multidrug efflux transporter AcrB transmembrane domain"/>
    <property type="match status" value="2"/>
</dbReference>
<dbReference type="FunFam" id="1.20.1640.10:FF:000018">
    <property type="entry name" value="Transmembrane transport protein MmpL10"/>
    <property type="match status" value="1"/>
</dbReference>
<dbReference type="AlphaFoldDB" id="A0A1B4XXF8"/>
<comment type="subcellular location">
    <subcellularLocation>
        <location evidence="1">Cell membrane</location>
        <topology evidence="1">Multi-pass membrane protein</topology>
    </subcellularLocation>
</comment>
<dbReference type="Pfam" id="PF03176">
    <property type="entry name" value="MMPL"/>
    <property type="match status" value="2"/>
</dbReference>
<dbReference type="GO" id="GO:0005886">
    <property type="term" value="C:plasma membrane"/>
    <property type="evidence" value="ECO:0007669"/>
    <property type="project" value="UniProtKB-SubCell"/>
</dbReference>
<accession>A0A1B4XXF8</accession>
<evidence type="ECO:0000259" key="8">
    <source>
        <dbReference type="Pfam" id="PF03176"/>
    </source>
</evidence>
<keyword evidence="5 7" id="KW-1133">Transmembrane helix</keyword>
<feature type="transmembrane region" description="Helical" evidence="7">
    <location>
        <begin position="760"/>
        <end position="780"/>
    </location>
</feature>
<feature type="transmembrane region" description="Helical" evidence="7">
    <location>
        <begin position="368"/>
        <end position="394"/>
    </location>
</feature>